<evidence type="ECO:0000313" key="1">
    <source>
        <dbReference type="EMBL" id="GFO00150.1"/>
    </source>
</evidence>
<sequence>MTLVYIFEADAKYCRRAPYAWRLTAAAVCRALVLSTIIAPAACVDISLHRFPACQAKPSNERRQVAEVRGRKPVPVSLTMHLDSIGLLLGGKHQDSSGWYCSTYESRGRAETIKVLRISA</sequence>
<evidence type="ECO:0000313" key="2">
    <source>
        <dbReference type="Proteomes" id="UP000735302"/>
    </source>
</evidence>
<reference evidence="1 2" key="1">
    <citation type="journal article" date="2021" name="Elife">
        <title>Chloroplast acquisition without the gene transfer in kleptoplastic sea slugs, Plakobranchus ocellatus.</title>
        <authorList>
            <person name="Maeda T."/>
            <person name="Takahashi S."/>
            <person name="Yoshida T."/>
            <person name="Shimamura S."/>
            <person name="Takaki Y."/>
            <person name="Nagai Y."/>
            <person name="Toyoda A."/>
            <person name="Suzuki Y."/>
            <person name="Arimoto A."/>
            <person name="Ishii H."/>
            <person name="Satoh N."/>
            <person name="Nishiyama T."/>
            <person name="Hasebe M."/>
            <person name="Maruyama T."/>
            <person name="Minagawa J."/>
            <person name="Obokata J."/>
            <person name="Shigenobu S."/>
        </authorList>
    </citation>
    <scope>NUCLEOTIDE SEQUENCE [LARGE SCALE GENOMIC DNA]</scope>
</reference>
<name>A0AAV3ZZR1_9GAST</name>
<gene>
    <name evidence="1" type="ORF">PoB_002665500</name>
</gene>
<dbReference type="Proteomes" id="UP000735302">
    <property type="component" value="Unassembled WGS sequence"/>
</dbReference>
<protein>
    <submittedName>
        <fullName evidence="1">Uncharacterized protein</fullName>
    </submittedName>
</protein>
<proteinExistence type="predicted"/>
<keyword evidence="2" id="KW-1185">Reference proteome</keyword>
<organism evidence="1 2">
    <name type="scientific">Plakobranchus ocellatus</name>
    <dbReference type="NCBI Taxonomy" id="259542"/>
    <lineage>
        <taxon>Eukaryota</taxon>
        <taxon>Metazoa</taxon>
        <taxon>Spiralia</taxon>
        <taxon>Lophotrochozoa</taxon>
        <taxon>Mollusca</taxon>
        <taxon>Gastropoda</taxon>
        <taxon>Heterobranchia</taxon>
        <taxon>Euthyneura</taxon>
        <taxon>Panpulmonata</taxon>
        <taxon>Sacoglossa</taxon>
        <taxon>Placobranchoidea</taxon>
        <taxon>Plakobranchidae</taxon>
        <taxon>Plakobranchus</taxon>
    </lineage>
</organism>
<comment type="caution">
    <text evidence="1">The sequence shown here is derived from an EMBL/GenBank/DDBJ whole genome shotgun (WGS) entry which is preliminary data.</text>
</comment>
<dbReference type="EMBL" id="BLXT01003032">
    <property type="protein sequence ID" value="GFO00150.1"/>
    <property type="molecule type" value="Genomic_DNA"/>
</dbReference>
<dbReference type="AlphaFoldDB" id="A0AAV3ZZR1"/>
<accession>A0AAV3ZZR1</accession>